<keyword evidence="1 5" id="KW-0489">Methyltransferase</keyword>
<organism evidence="8 9">
    <name type="scientific">Pelotalea chapellei</name>
    <dbReference type="NCBI Taxonomy" id="44671"/>
    <lineage>
        <taxon>Bacteria</taxon>
        <taxon>Pseudomonadati</taxon>
        <taxon>Thermodesulfobacteriota</taxon>
        <taxon>Desulfuromonadia</taxon>
        <taxon>Geobacterales</taxon>
        <taxon>Geobacteraceae</taxon>
        <taxon>Pelotalea</taxon>
    </lineage>
</organism>
<dbReference type="GO" id="GO:0102559">
    <property type="term" value="F:peptide chain release factor N(5)-glutamine methyltransferase activity"/>
    <property type="evidence" value="ECO:0007669"/>
    <property type="project" value="UniProtKB-EC"/>
</dbReference>
<dbReference type="GO" id="GO:0032259">
    <property type="term" value="P:methylation"/>
    <property type="evidence" value="ECO:0007669"/>
    <property type="project" value="UniProtKB-KW"/>
</dbReference>
<evidence type="ECO:0000256" key="4">
    <source>
        <dbReference type="ARBA" id="ARBA00048391"/>
    </source>
</evidence>
<dbReference type="InterPro" id="IPR040758">
    <property type="entry name" value="PrmC_N"/>
</dbReference>
<dbReference type="RefSeq" id="WP_214297043.1">
    <property type="nucleotide sequence ID" value="NZ_JAHDYS010000004.1"/>
</dbReference>
<dbReference type="InterPro" id="IPR029063">
    <property type="entry name" value="SAM-dependent_MTases_sf"/>
</dbReference>
<feature type="domain" description="Methyltransferase small" evidence="6">
    <location>
        <begin position="110"/>
        <end position="191"/>
    </location>
</feature>
<proteinExistence type="inferred from homology"/>
<reference evidence="8 9" key="1">
    <citation type="submission" date="2021-05" db="EMBL/GenBank/DDBJ databases">
        <title>The draft genome of Geobacter chapellei DSM 13688.</title>
        <authorList>
            <person name="Xu Z."/>
            <person name="Masuda Y."/>
            <person name="Itoh H."/>
            <person name="Senoo K."/>
        </authorList>
    </citation>
    <scope>NUCLEOTIDE SEQUENCE [LARGE SCALE GENOMIC DNA]</scope>
    <source>
        <strain evidence="8 9">DSM 13688</strain>
    </source>
</reference>
<feature type="binding site" evidence="5">
    <location>
        <begin position="123"/>
        <end position="127"/>
    </location>
    <ligand>
        <name>S-adenosyl-L-methionine</name>
        <dbReference type="ChEBI" id="CHEBI:59789"/>
    </ligand>
</feature>
<dbReference type="InterPro" id="IPR007848">
    <property type="entry name" value="Small_mtfrase_dom"/>
</dbReference>
<dbReference type="PANTHER" id="PTHR18895">
    <property type="entry name" value="HEMK METHYLTRANSFERASE"/>
    <property type="match status" value="1"/>
</dbReference>
<comment type="caution">
    <text evidence="5">Lacks conserved residue(s) required for the propagation of feature annotation.</text>
</comment>
<dbReference type="PANTHER" id="PTHR18895:SF74">
    <property type="entry name" value="MTRF1L RELEASE FACTOR GLUTAMINE METHYLTRANSFERASE"/>
    <property type="match status" value="1"/>
</dbReference>
<evidence type="ECO:0000259" key="7">
    <source>
        <dbReference type="Pfam" id="PF17827"/>
    </source>
</evidence>
<comment type="caution">
    <text evidence="8">The sequence shown here is derived from an EMBL/GenBank/DDBJ whole genome shotgun (WGS) entry which is preliminary data.</text>
</comment>
<feature type="binding site" evidence="5">
    <location>
        <position position="146"/>
    </location>
    <ligand>
        <name>S-adenosyl-L-methionine</name>
        <dbReference type="ChEBI" id="CHEBI:59789"/>
    </ligand>
</feature>
<dbReference type="NCBIfam" id="TIGR00536">
    <property type="entry name" value="hemK_fam"/>
    <property type="match status" value="1"/>
</dbReference>
<keyword evidence="9" id="KW-1185">Reference proteome</keyword>
<name>A0ABS5U6Q7_9BACT</name>
<dbReference type="Gene3D" id="1.10.8.10">
    <property type="entry name" value="DNA helicase RuvA subunit, C-terminal domain"/>
    <property type="match status" value="1"/>
</dbReference>
<evidence type="ECO:0000259" key="6">
    <source>
        <dbReference type="Pfam" id="PF05175"/>
    </source>
</evidence>
<evidence type="ECO:0000313" key="8">
    <source>
        <dbReference type="EMBL" id="MBT1071333.1"/>
    </source>
</evidence>
<comment type="function">
    <text evidence="5">Methylates the class 1 translation termination release factors RF1/PrfA and RF2/PrfB on the glutamine residue of the universally conserved GGQ motif.</text>
</comment>
<gene>
    <name evidence="5 8" type="primary">prmC</name>
    <name evidence="8" type="ORF">KJB30_06045</name>
</gene>
<dbReference type="HAMAP" id="MF_02126">
    <property type="entry name" value="RF_methyltr_PrmC"/>
    <property type="match status" value="1"/>
</dbReference>
<accession>A0ABS5U6Q7</accession>
<feature type="binding site" evidence="5">
    <location>
        <begin position="188"/>
        <end position="191"/>
    </location>
    <ligand>
        <name>substrate</name>
    </ligand>
</feature>
<dbReference type="NCBIfam" id="TIGR03534">
    <property type="entry name" value="RF_mod_PrmC"/>
    <property type="match status" value="1"/>
</dbReference>
<dbReference type="Gene3D" id="3.40.50.150">
    <property type="entry name" value="Vaccinia Virus protein VP39"/>
    <property type="match status" value="1"/>
</dbReference>
<dbReference type="PROSITE" id="PS00092">
    <property type="entry name" value="N6_MTASE"/>
    <property type="match status" value="1"/>
</dbReference>
<sequence>MKAEIWTTLKILNWTREYLSSKGVDNARLEAEWLLCAATGLDRVGLYLNFERPLNEEELSAYRAMVTRRGRREPLQHILGTQEFHGLEFEVSPDVLIPRHDTETLVTTALAAVPDAKTVLDIGTGSGCIAVAVARQLPAAKVSAIDISEAALAVARRNADLNGVAIEFLHGSLLAPVTGRSFDLILSNPPYIPSADIASLEPEVRNGDPRGALDGGEDGLDIYRLLVPAAADCLASGGWLLVEVGAGQAPDVKQLFQDTNSYGETLVVSDPGGIERVVGAQKIGD</sequence>
<protein>
    <recommendedName>
        <fullName evidence="5">Release factor glutamine methyltransferase</fullName>
        <shortName evidence="5">RF MTase</shortName>
        <ecNumber evidence="5">2.1.1.297</ecNumber>
    </recommendedName>
    <alternativeName>
        <fullName evidence="5">N5-glutamine methyltransferase PrmC</fullName>
    </alternativeName>
    <alternativeName>
        <fullName evidence="5">Protein-(glutamine-N5) MTase PrmC</fullName>
    </alternativeName>
    <alternativeName>
        <fullName evidence="5">Protein-glutamine N-methyltransferase PrmC</fullName>
    </alternativeName>
</protein>
<dbReference type="CDD" id="cd02440">
    <property type="entry name" value="AdoMet_MTases"/>
    <property type="match status" value="1"/>
</dbReference>
<dbReference type="Pfam" id="PF17827">
    <property type="entry name" value="PrmC_N"/>
    <property type="match status" value="1"/>
</dbReference>
<evidence type="ECO:0000256" key="5">
    <source>
        <dbReference type="HAMAP-Rule" id="MF_02126"/>
    </source>
</evidence>
<dbReference type="EMBL" id="JAHDYS010000004">
    <property type="protein sequence ID" value="MBT1071333.1"/>
    <property type="molecule type" value="Genomic_DNA"/>
</dbReference>
<feature type="binding site" evidence="5">
    <location>
        <position position="188"/>
    </location>
    <ligand>
        <name>S-adenosyl-L-methionine</name>
        <dbReference type="ChEBI" id="CHEBI:59789"/>
    </ligand>
</feature>
<keyword evidence="3 5" id="KW-0949">S-adenosyl-L-methionine</keyword>
<dbReference type="InterPro" id="IPR019874">
    <property type="entry name" value="RF_methyltr_PrmC"/>
</dbReference>
<keyword evidence="2 5" id="KW-0808">Transferase</keyword>
<evidence type="ECO:0000256" key="1">
    <source>
        <dbReference type="ARBA" id="ARBA00022603"/>
    </source>
</evidence>
<comment type="similarity">
    <text evidence="5">Belongs to the protein N5-glutamine methyltransferase family. PrmC subfamily.</text>
</comment>
<evidence type="ECO:0000313" key="9">
    <source>
        <dbReference type="Proteomes" id="UP000784128"/>
    </source>
</evidence>
<dbReference type="Proteomes" id="UP000784128">
    <property type="component" value="Unassembled WGS sequence"/>
</dbReference>
<evidence type="ECO:0000256" key="3">
    <source>
        <dbReference type="ARBA" id="ARBA00022691"/>
    </source>
</evidence>
<evidence type="ECO:0000256" key="2">
    <source>
        <dbReference type="ARBA" id="ARBA00022679"/>
    </source>
</evidence>
<dbReference type="EC" id="2.1.1.297" evidence="5"/>
<feature type="domain" description="Release factor glutamine methyltransferase N-terminal" evidence="7">
    <location>
        <begin position="11"/>
        <end position="80"/>
    </location>
</feature>
<dbReference type="InterPro" id="IPR004556">
    <property type="entry name" value="HemK-like"/>
</dbReference>
<dbReference type="InterPro" id="IPR050320">
    <property type="entry name" value="N5-glutamine_MTase"/>
</dbReference>
<dbReference type="Pfam" id="PF05175">
    <property type="entry name" value="MTS"/>
    <property type="match status" value="1"/>
</dbReference>
<dbReference type="SUPFAM" id="SSF53335">
    <property type="entry name" value="S-adenosyl-L-methionine-dependent methyltransferases"/>
    <property type="match status" value="1"/>
</dbReference>
<dbReference type="InterPro" id="IPR002052">
    <property type="entry name" value="DNA_methylase_N6_adenine_CS"/>
</dbReference>
<comment type="catalytic activity">
    <reaction evidence="4 5">
        <text>L-glutaminyl-[peptide chain release factor] + S-adenosyl-L-methionine = N(5)-methyl-L-glutaminyl-[peptide chain release factor] + S-adenosyl-L-homocysteine + H(+)</text>
        <dbReference type="Rhea" id="RHEA:42896"/>
        <dbReference type="Rhea" id="RHEA-COMP:10271"/>
        <dbReference type="Rhea" id="RHEA-COMP:10272"/>
        <dbReference type="ChEBI" id="CHEBI:15378"/>
        <dbReference type="ChEBI" id="CHEBI:30011"/>
        <dbReference type="ChEBI" id="CHEBI:57856"/>
        <dbReference type="ChEBI" id="CHEBI:59789"/>
        <dbReference type="ChEBI" id="CHEBI:61891"/>
        <dbReference type="EC" id="2.1.1.297"/>
    </reaction>
</comment>